<accession>A0A915JNN8</accession>
<name>A0A915JNN8_ROMCU</name>
<evidence type="ECO:0000313" key="2">
    <source>
        <dbReference type="WBParaSite" id="nRc.2.0.1.t27702-RA"/>
    </source>
</evidence>
<proteinExistence type="predicted"/>
<dbReference type="WBParaSite" id="nRc.2.0.1.t27702-RA">
    <property type="protein sequence ID" value="nRc.2.0.1.t27702-RA"/>
    <property type="gene ID" value="nRc.2.0.1.g27702"/>
</dbReference>
<sequence length="87" mass="9821">MNKKFKPRSLAARTKVSYLVEIFSKQSLICRSAKCLFEIMALASFFKLNVSNGIENCTLIFDSCLDKDLASMCVGFRLSVCILRTKN</sequence>
<dbReference type="Proteomes" id="UP000887565">
    <property type="component" value="Unplaced"/>
</dbReference>
<keyword evidence="1" id="KW-1185">Reference proteome</keyword>
<protein>
    <submittedName>
        <fullName evidence="2">Uncharacterized protein</fullName>
    </submittedName>
</protein>
<organism evidence="1 2">
    <name type="scientific">Romanomermis culicivorax</name>
    <name type="common">Nematode worm</name>
    <dbReference type="NCBI Taxonomy" id="13658"/>
    <lineage>
        <taxon>Eukaryota</taxon>
        <taxon>Metazoa</taxon>
        <taxon>Ecdysozoa</taxon>
        <taxon>Nematoda</taxon>
        <taxon>Enoplea</taxon>
        <taxon>Dorylaimia</taxon>
        <taxon>Mermithida</taxon>
        <taxon>Mermithoidea</taxon>
        <taxon>Mermithidae</taxon>
        <taxon>Romanomermis</taxon>
    </lineage>
</organism>
<dbReference type="AlphaFoldDB" id="A0A915JNN8"/>
<reference evidence="2" key="1">
    <citation type="submission" date="2022-11" db="UniProtKB">
        <authorList>
            <consortium name="WormBaseParasite"/>
        </authorList>
    </citation>
    <scope>IDENTIFICATION</scope>
</reference>
<evidence type="ECO:0000313" key="1">
    <source>
        <dbReference type="Proteomes" id="UP000887565"/>
    </source>
</evidence>